<proteinExistence type="predicted"/>
<organism evidence="1 2">
    <name type="scientific">Dryococelus australis</name>
    <dbReference type="NCBI Taxonomy" id="614101"/>
    <lineage>
        <taxon>Eukaryota</taxon>
        <taxon>Metazoa</taxon>
        <taxon>Ecdysozoa</taxon>
        <taxon>Arthropoda</taxon>
        <taxon>Hexapoda</taxon>
        <taxon>Insecta</taxon>
        <taxon>Pterygota</taxon>
        <taxon>Neoptera</taxon>
        <taxon>Polyneoptera</taxon>
        <taxon>Phasmatodea</taxon>
        <taxon>Verophasmatodea</taxon>
        <taxon>Anareolatae</taxon>
        <taxon>Phasmatidae</taxon>
        <taxon>Eurycanthinae</taxon>
        <taxon>Dryococelus</taxon>
    </lineage>
</organism>
<sequence>MDQVKSLLEKHCIAVAIPDVFIYKLSIKGKYYRQPFPLSKTKNIATCQIFHADICGPMESVSRNSKCFCNKPRDTGNEVKILRIGNNTELVSQEVTSVMENESGSNNVTRILENLGILYQKAVPYCTEQNSKMEH</sequence>
<dbReference type="Proteomes" id="UP001159363">
    <property type="component" value="Chromosome 4"/>
</dbReference>
<name>A0ABQ9HF75_9NEOP</name>
<evidence type="ECO:0000313" key="2">
    <source>
        <dbReference type="Proteomes" id="UP001159363"/>
    </source>
</evidence>
<accession>A0ABQ9HF75</accession>
<keyword evidence="2" id="KW-1185">Reference proteome</keyword>
<reference evidence="1 2" key="1">
    <citation type="submission" date="2023-02" db="EMBL/GenBank/DDBJ databases">
        <title>LHISI_Scaffold_Assembly.</title>
        <authorList>
            <person name="Stuart O.P."/>
            <person name="Cleave R."/>
            <person name="Magrath M.J.L."/>
            <person name="Mikheyev A.S."/>
        </authorList>
    </citation>
    <scope>NUCLEOTIDE SEQUENCE [LARGE SCALE GENOMIC DNA]</scope>
    <source>
        <strain evidence="1">Daus_M_001</strain>
        <tissue evidence="1">Leg muscle</tissue>
    </source>
</reference>
<dbReference type="EMBL" id="JARBHB010000005">
    <property type="protein sequence ID" value="KAJ8882976.1"/>
    <property type="molecule type" value="Genomic_DNA"/>
</dbReference>
<comment type="caution">
    <text evidence="1">The sequence shown here is derived from an EMBL/GenBank/DDBJ whole genome shotgun (WGS) entry which is preliminary data.</text>
</comment>
<evidence type="ECO:0000313" key="1">
    <source>
        <dbReference type="EMBL" id="KAJ8882976.1"/>
    </source>
</evidence>
<protein>
    <submittedName>
        <fullName evidence="1">Uncharacterized protein</fullName>
    </submittedName>
</protein>
<gene>
    <name evidence="1" type="ORF">PR048_014815</name>
</gene>